<feature type="compositionally biased region" description="Polar residues" evidence="4">
    <location>
        <begin position="1254"/>
        <end position="1289"/>
    </location>
</feature>
<evidence type="ECO:0000313" key="6">
    <source>
        <dbReference type="EMBL" id="GJT49811.1"/>
    </source>
</evidence>
<dbReference type="EMBL" id="BQNB010016268">
    <property type="protein sequence ID" value="GJT49811.1"/>
    <property type="molecule type" value="Genomic_DNA"/>
</dbReference>
<feature type="compositionally biased region" description="Basic and acidic residues" evidence="4">
    <location>
        <begin position="410"/>
        <end position="422"/>
    </location>
</feature>
<feature type="compositionally biased region" description="Polar residues" evidence="4">
    <location>
        <begin position="1179"/>
        <end position="1197"/>
    </location>
</feature>
<evidence type="ECO:0000256" key="2">
    <source>
        <dbReference type="ARBA" id="ARBA00022723"/>
    </source>
</evidence>
<evidence type="ECO:0000313" key="7">
    <source>
        <dbReference type="Proteomes" id="UP001151760"/>
    </source>
</evidence>
<reference evidence="6" key="1">
    <citation type="journal article" date="2022" name="Int. J. Mol. Sci.">
        <title>Draft Genome of Tanacetum Coccineum: Genomic Comparison of Closely Related Tanacetum-Family Plants.</title>
        <authorList>
            <person name="Yamashiro T."/>
            <person name="Shiraishi A."/>
            <person name="Nakayama K."/>
            <person name="Satake H."/>
        </authorList>
    </citation>
    <scope>NUCLEOTIDE SEQUENCE</scope>
</reference>
<keyword evidence="7" id="KW-1185">Reference proteome</keyword>
<feature type="region of interest" description="Disordered" evidence="4">
    <location>
        <begin position="1176"/>
        <end position="1201"/>
    </location>
</feature>
<dbReference type="Gene3D" id="3.30.420.10">
    <property type="entry name" value="Ribonuclease H-like superfamily/Ribonuclease H"/>
    <property type="match status" value="1"/>
</dbReference>
<dbReference type="InterPro" id="IPR012337">
    <property type="entry name" value="RNaseH-like_sf"/>
</dbReference>
<dbReference type="SUPFAM" id="SSF53098">
    <property type="entry name" value="Ribonuclease H-like"/>
    <property type="match status" value="1"/>
</dbReference>
<protein>
    <submittedName>
        <fullName evidence="6">Ribonuclease H-like domain-containing protein</fullName>
    </submittedName>
</protein>
<evidence type="ECO:0000256" key="1">
    <source>
        <dbReference type="ARBA" id="ARBA00022670"/>
    </source>
</evidence>
<organism evidence="6 7">
    <name type="scientific">Tanacetum coccineum</name>
    <dbReference type="NCBI Taxonomy" id="301880"/>
    <lineage>
        <taxon>Eukaryota</taxon>
        <taxon>Viridiplantae</taxon>
        <taxon>Streptophyta</taxon>
        <taxon>Embryophyta</taxon>
        <taxon>Tracheophyta</taxon>
        <taxon>Spermatophyta</taxon>
        <taxon>Magnoliopsida</taxon>
        <taxon>eudicotyledons</taxon>
        <taxon>Gunneridae</taxon>
        <taxon>Pentapetalae</taxon>
        <taxon>asterids</taxon>
        <taxon>campanulids</taxon>
        <taxon>Asterales</taxon>
        <taxon>Asteraceae</taxon>
        <taxon>Asteroideae</taxon>
        <taxon>Anthemideae</taxon>
        <taxon>Anthemidinae</taxon>
        <taxon>Tanacetum</taxon>
    </lineage>
</organism>
<dbReference type="Pfam" id="PF13976">
    <property type="entry name" value="gag_pre-integrs"/>
    <property type="match status" value="1"/>
</dbReference>
<comment type="caution">
    <text evidence="6">The sequence shown here is derived from an EMBL/GenBank/DDBJ whole genome shotgun (WGS) entry which is preliminary data.</text>
</comment>
<dbReference type="Pfam" id="PF07727">
    <property type="entry name" value="RVT_2"/>
    <property type="match status" value="1"/>
</dbReference>
<dbReference type="Pfam" id="PF25597">
    <property type="entry name" value="SH3_retrovirus"/>
    <property type="match status" value="1"/>
</dbReference>
<evidence type="ECO:0000256" key="4">
    <source>
        <dbReference type="SAM" id="MobiDB-lite"/>
    </source>
</evidence>
<reference evidence="6" key="2">
    <citation type="submission" date="2022-01" db="EMBL/GenBank/DDBJ databases">
        <authorList>
            <person name="Yamashiro T."/>
            <person name="Shiraishi A."/>
            <person name="Satake H."/>
            <person name="Nakayama K."/>
        </authorList>
    </citation>
    <scope>NUCLEOTIDE SEQUENCE</scope>
</reference>
<feature type="compositionally biased region" description="Basic and acidic residues" evidence="4">
    <location>
        <begin position="1224"/>
        <end position="1240"/>
    </location>
</feature>
<dbReference type="InterPro" id="IPR057670">
    <property type="entry name" value="SH3_retrovirus"/>
</dbReference>
<dbReference type="PROSITE" id="PS50994">
    <property type="entry name" value="INTEGRASE"/>
    <property type="match status" value="1"/>
</dbReference>
<name>A0ABQ5EG30_9ASTR</name>
<dbReference type="Pfam" id="PF22936">
    <property type="entry name" value="Pol_BBD"/>
    <property type="match status" value="1"/>
</dbReference>
<sequence length="1712" mass="193414">MRMEQYLTHTDYDLWEVIVNGDAHAIASASAGTEGPIPPKTAKQKLARKNELKAKSTLLLAIPDEHLLKFHGIKDAKTLWEEIKARFGGNKESKKIQKTILKLKYENFTASRSEDWIKPMIDTMSMDDLYNNFKVYEAEIKSQSNSSLNSQNVAFVSSENTSNTNEALDNEDLEQIDTDDLKEMDLKWQVAMLTMRVKRFLKKTRRNLNFNSKEIVGFNKTKVKCYNYHRRCHFARECRAPRNQGNRNGNVPRRIAKEGPTNFALMAHLSSGSSSLLSSDSEVRDNSITKLKNQSALALREKNDLKLKLEKFETSSKKLTDLLNSQISVNNKTGIGFDSQMNENELHDIHKNNSEVFVSVSDSIPPPYTGNYMPSRPDLSFAGLDDYVYKTNVSETIISVPRNESTASKSSKDNLEQPKDVRPSAPIIEEWESGSDDDCVIRASFEQNKPSYAKINFVKSDENTRKSVIEQHTNRQAENLRKSQSPRVDKRNWNGLMTQKLGDGFEFNKKACFVCGSLNHLIKDCNFYENKMVGKSMLNNMGRVTGQREVRPVWNNAQRVNHQNKLSHPHPKRNFVPTAVLTKSGNVPVNTAKQSSSRAAVSNSTARYVNTVASRPTVNGAKPSSNIFHKLNSSVKRTIYQRTTPKNSDFKEKVNTAKVNNVTTSGTKAVVSDVHGHEENVVKSSACWIWRPTGKVIDHISENNGSYIPKRFDYGNPQHDLQDQGIFDSGYSRHMTGNKFYLSDYQDIDGGFVAFAGSPKGGKITEKGKIKTGKLDFKDVYFVKKLKFNLFSVSQMCDKKNSVLFTETECLILSPDFKLLDESQVLLKVPRQNNMYSFNLKNVVPSGGLTCLFAKATIDESNLWHRRLGHINFKTMNKLVKGNLVRGLPSKLFENDHTCVACQKGKQHKASCKTKLVSSISQPLQMLHMDLFGPTFVNSLNKKMYCLVVTDDFSRFSWVFFLASKDETCRILKTFITGIENQINHRVKIIRCDNGTEFKNNEMNQFCQMKGIKREFSVARTPQQNGVAERKNRTLIEVFRTMLANLLLPTIFWDEVNNTACYVQKRVLVTKPHNKTPYELLIGRPPNLDFMRPFGCPVTILNTLDLLGKFEGKADEGFLVGYSVNSKAFRVFNTRTRKVEENLHVKFLENKSNVAGSGPEWLFDIDSLTKSMNYEPVTAGNQTNGDAGIETNDNAGQAGQEKAADHEYILLPFLTSDSSSTQSSDDKDADEVPGKGDEGVNKVSGSDDQERTDSSTQDINTAGPSINTASTNINTGSLNINTVSPNDPNMPSLEETGIFDGAYDDEDVGAEADLNNLETTMNVSPIPTTRIHKDHPKDQIIGDLNLSTQTRRMINFSEENAMVIQALTDPSWIEAMQEELLQFKLQKVWTLVDLPKGKRAIGTKWVYRNKKDERGIIVRNKARLFPDKVYEVEKALYGLHQALRAWYETLSSYLLENGYRRGSIDKTLFIKKDKDDAQEIPDEFYEGLTFFLGLQAASTPIETNKALNKDEEAEDVDVHLYRSMIGSLMYLTASRPNIMFAVCAYARFQVTPKTSHLHAVKRIFRYLKEQPKLGLWYPRDSPFDLEAFSDSDYAGASLDRKSTTGGCQFLGKRLISWHCKKQTIVANSTTEAEDSYEKKLIQVIKIHTDHNVTDILTKAFDVSRPFQIVDLLELALTGNPQQEVVNFLAKGVMDSKSNALLWVQLHEHQDSH</sequence>
<dbReference type="Pfam" id="PF00665">
    <property type="entry name" value="rve"/>
    <property type="match status" value="1"/>
</dbReference>
<dbReference type="InterPro" id="IPR036397">
    <property type="entry name" value="RNaseH_sf"/>
</dbReference>
<keyword evidence="1" id="KW-0645">Protease</keyword>
<dbReference type="InterPro" id="IPR054722">
    <property type="entry name" value="PolX-like_BBD"/>
</dbReference>
<feature type="domain" description="Integrase catalytic" evidence="5">
    <location>
        <begin position="919"/>
        <end position="1085"/>
    </location>
</feature>
<dbReference type="InterPro" id="IPR001584">
    <property type="entry name" value="Integrase_cat-core"/>
</dbReference>
<accession>A0ABQ5EG30</accession>
<dbReference type="Pfam" id="PF14223">
    <property type="entry name" value="Retrotran_gag_2"/>
    <property type="match status" value="1"/>
</dbReference>
<feature type="region of interest" description="Disordered" evidence="4">
    <location>
        <begin position="1215"/>
        <end position="1294"/>
    </location>
</feature>
<evidence type="ECO:0000256" key="3">
    <source>
        <dbReference type="ARBA" id="ARBA00022801"/>
    </source>
</evidence>
<dbReference type="InterPro" id="IPR025724">
    <property type="entry name" value="GAG-pre-integrase_dom"/>
</dbReference>
<gene>
    <name evidence="6" type="ORF">Tco_0975968</name>
</gene>
<dbReference type="PANTHER" id="PTHR42648:SF32">
    <property type="entry name" value="RIBONUCLEASE H-LIKE DOMAIN, GAG-PRE-INTEGRASE DOMAIN PROTEIN-RELATED"/>
    <property type="match status" value="1"/>
</dbReference>
<dbReference type="InterPro" id="IPR039537">
    <property type="entry name" value="Retrotran_Ty1/copia-like"/>
</dbReference>
<feature type="region of interest" description="Disordered" evidence="4">
    <location>
        <begin position="403"/>
        <end position="424"/>
    </location>
</feature>
<dbReference type="PANTHER" id="PTHR42648">
    <property type="entry name" value="TRANSPOSASE, PUTATIVE-RELATED"/>
    <property type="match status" value="1"/>
</dbReference>
<evidence type="ECO:0000259" key="5">
    <source>
        <dbReference type="PROSITE" id="PS50994"/>
    </source>
</evidence>
<proteinExistence type="predicted"/>
<keyword evidence="3" id="KW-0378">Hydrolase</keyword>
<keyword evidence="2" id="KW-0479">Metal-binding</keyword>
<dbReference type="CDD" id="cd09272">
    <property type="entry name" value="RNase_HI_RT_Ty1"/>
    <property type="match status" value="1"/>
</dbReference>
<dbReference type="InterPro" id="IPR013103">
    <property type="entry name" value="RVT_2"/>
</dbReference>
<dbReference type="Proteomes" id="UP001151760">
    <property type="component" value="Unassembled WGS sequence"/>
</dbReference>